<dbReference type="RefSeq" id="WP_052002487.1">
    <property type="nucleotide sequence ID" value="NZ_BAUT01000136.1"/>
</dbReference>
<accession>W4QB44</accession>
<name>W4QB44_9BACI</name>
<dbReference type="EMBL" id="BAUT01000136">
    <property type="protein sequence ID" value="GAE28604.1"/>
    <property type="molecule type" value="Genomic_DNA"/>
</dbReference>
<gene>
    <name evidence="2" type="ORF">JCM9140_4854</name>
</gene>
<protein>
    <submittedName>
        <fullName evidence="2">Uncharacterized protein</fullName>
    </submittedName>
</protein>
<evidence type="ECO:0000313" key="3">
    <source>
        <dbReference type="Proteomes" id="UP000018890"/>
    </source>
</evidence>
<dbReference type="OrthoDB" id="9811665at2"/>
<evidence type="ECO:0000313" key="2">
    <source>
        <dbReference type="EMBL" id="GAE28604.1"/>
    </source>
</evidence>
<keyword evidence="1" id="KW-0175">Coiled coil</keyword>
<organism evidence="2 3">
    <name type="scientific">Halalkalibacter wakoensis JCM 9140</name>
    <dbReference type="NCBI Taxonomy" id="1236970"/>
    <lineage>
        <taxon>Bacteria</taxon>
        <taxon>Bacillati</taxon>
        <taxon>Bacillota</taxon>
        <taxon>Bacilli</taxon>
        <taxon>Bacillales</taxon>
        <taxon>Bacillaceae</taxon>
        <taxon>Halalkalibacter</taxon>
    </lineage>
</organism>
<comment type="caution">
    <text evidence="2">The sequence shown here is derived from an EMBL/GenBank/DDBJ whole genome shotgun (WGS) entry which is preliminary data.</text>
</comment>
<reference evidence="2" key="1">
    <citation type="journal article" date="2014" name="Genome Announc.">
        <title>Draft Genome Sequences of Three Alkaliphilic Bacillus Strains, Bacillus wakoensis JCM 9140T, Bacillus akibai JCM 9157T, and Bacillus hemicellulosilyticus JCM 9152T.</title>
        <authorList>
            <person name="Yuki M."/>
            <person name="Oshima K."/>
            <person name="Suda W."/>
            <person name="Oshida Y."/>
            <person name="Kitamura K."/>
            <person name="Iida T."/>
            <person name="Hattori M."/>
            <person name="Ohkuma M."/>
        </authorList>
    </citation>
    <scope>NUCLEOTIDE SEQUENCE [LARGE SCALE GENOMIC DNA]</scope>
    <source>
        <strain evidence="2">JCM 9140</strain>
    </source>
</reference>
<evidence type="ECO:0000256" key="1">
    <source>
        <dbReference type="SAM" id="Coils"/>
    </source>
</evidence>
<feature type="coiled-coil region" evidence="1">
    <location>
        <begin position="15"/>
        <end position="92"/>
    </location>
</feature>
<dbReference type="AlphaFoldDB" id="W4QB44"/>
<proteinExistence type="predicted"/>
<dbReference type="Proteomes" id="UP000018890">
    <property type="component" value="Unassembled WGS sequence"/>
</dbReference>
<keyword evidence="3" id="KW-1185">Reference proteome</keyword>
<dbReference type="STRING" id="1236970.JCM9140_4854"/>
<feature type="coiled-coil region" evidence="1">
    <location>
        <begin position="249"/>
        <end position="293"/>
    </location>
</feature>
<sequence length="294" mass="34468">MFKKIKELFSLSNSITDKEVKLKLLNEELDKKEQMKAEVIAQAKKDAEKEYSQLANKTESKANELKQTEETLILKTKELERLEKGIKKVKTESVGIKQLIDKFPDAVDFNQIEKELSILEEALGDGVLNNLVELNLHHNDSKLLRKEMSTNNREITKLLKTYEARYSTKANKTIYHLMVIGLKAELQNILYKLKYTNLDKSQEDAKALINKYLTICGDGNANILPTITRFLSELDPLFQNAIQIEYKYYIQKEKEKEEQRRIKEQMKLEAEERKMLEEEKKKIEKEEEKYKAED</sequence>